<accession>A0A3N6MPJ2</accession>
<reference evidence="3 4" key="1">
    <citation type="submission" date="2018-10" db="EMBL/GenBank/DDBJ databases">
        <title>Natrarchaeobius chitinivorans gen. nov., sp. nov., and Natrarchaeobius haloalkaliphilus sp. nov., alkaliphilic, chitin-utilizing haloarchaea from hypersaline alkaline lakes.</title>
        <authorList>
            <person name="Sorokin D.Y."/>
            <person name="Elcheninov A.G."/>
            <person name="Kostrikina N.A."/>
            <person name="Bale N.J."/>
            <person name="Sinninghe Damste J.S."/>
            <person name="Khijniak T.V."/>
            <person name="Kublanov I.V."/>
            <person name="Toshchakov S.V."/>
        </authorList>
    </citation>
    <scope>NUCLEOTIDE SEQUENCE [LARGE SCALE GENOMIC DNA]</scope>
    <source>
        <strain evidence="3 4">AArcht4T</strain>
    </source>
</reference>
<organism evidence="3 4">
    <name type="scientific">Natrarchaeobius chitinivorans</name>
    <dbReference type="NCBI Taxonomy" id="1679083"/>
    <lineage>
        <taxon>Archaea</taxon>
        <taxon>Methanobacteriati</taxon>
        <taxon>Methanobacteriota</taxon>
        <taxon>Stenosarchaea group</taxon>
        <taxon>Halobacteria</taxon>
        <taxon>Halobacteriales</taxon>
        <taxon>Natrialbaceae</taxon>
        <taxon>Natrarchaeobius</taxon>
    </lineage>
</organism>
<sequence>MKLLVAVDGSDEAENALEYAVNIATAVDGSITVVHAIDPVVYEEGGSEPISTLSDADQRLILEALEDTEQRGIEILEAAIAHGDELGYDVDSELLYGDPVTEIPDYADAEGFDAIYVGHRGRSERLESILGSVAKTLVERSNVPVTVVR</sequence>
<dbReference type="EMBL" id="REGA01000003">
    <property type="protein sequence ID" value="RQG96436.1"/>
    <property type="molecule type" value="Genomic_DNA"/>
</dbReference>
<evidence type="ECO:0000313" key="4">
    <source>
        <dbReference type="Proteomes" id="UP000282323"/>
    </source>
</evidence>
<evidence type="ECO:0000256" key="1">
    <source>
        <dbReference type="ARBA" id="ARBA00008791"/>
    </source>
</evidence>
<feature type="domain" description="UspA" evidence="2">
    <location>
        <begin position="2"/>
        <end position="149"/>
    </location>
</feature>
<comment type="caution">
    <text evidence="3">The sequence shown here is derived from an EMBL/GenBank/DDBJ whole genome shotgun (WGS) entry which is preliminary data.</text>
</comment>
<keyword evidence="4" id="KW-1185">Reference proteome</keyword>
<dbReference type="SUPFAM" id="SSF52402">
    <property type="entry name" value="Adenine nucleotide alpha hydrolases-like"/>
    <property type="match status" value="1"/>
</dbReference>
<dbReference type="InterPro" id="IPR006016">
    <property type="entry name" value="UspA"/>
</dbReference>
<evidence type="ECO:0000259" key="2">
    <source>
        <dbReference type="Pfam" id="PF00582"/>
    </source>
</evidence>
<evidence type="ECO:0000313" key="3">
    <source>
        <dbReference type="EMBL" id="RQG96436.1"/>
    </source>
</evidence>
<dbReference type="AlphaFoldDB" id="A0A3N6MPJ2"/>
<name>A0A3N6MPJ2_NATCH</name>
<dbReference type="PANTHER" id="PTHR46268:SF6">
    <property type="entry name" value="UNIVERSAL STRESS PROTEIN UP12"/>
    <property type="match status" value="1"/>
</dbReference>
<dbReference type="PRINTS" id="PR01438">
    <property type="entry name" value="UNVRSLSTRESS"/>
</dbReference>
<dbReference type="RefSeq" id="WP_124194504.1">
    <property type="nucleotide sequence ID" value="NZ_REGA01000003.1"/>
</dbReference>
<protein>
    <submittedName>
        <fullName evidence="3">Universal stress protein</fullName>
    </submittedName>
</protein>
<dbReference type="OrthoDB" id="14880at2157"/>
<dbReference type="InterPro" id="IPR014729">
    <property type="entry name" value="Rossmann-like_a/b/a_fold"/>
</dbReference>
<dbReference type="CDD" id="cd00293">
    <property type="entry name" value="USP-like"/>
    <property type="match status" value="1"/>
</dbReference>
<proteinExistence type="inferred from homology"/>
<dbReference type="Proteomes" id="UP000282323">
    <property type="component" value="Unassembled WGS sequence"/>
</dbReference>
<dbReference type="InterPro" id="IPR006015">
    <property type="entry name" value="Universal_stress_UspA"/>
</dbReference>
<dbReference type="PANTHER" id="PTHR46268">
    <property type="entry name" value="STRESS RESPONSE PROTEIN NHAX"/>
    <property type="match status" value="1"/>
</dbReference>
<comment type="similarity">
    <text evidence="1">Belongs to the universal stress protein A family.</text>
</comment>
<gene>
    <name evidence="3" type="ORF">EA473_04755</name>
</gene>
<dbReference type="Gene3D" id="3.40.50.620">
    <property type="entry name" value="HUPs"/>
    <property type="match status" value="1"/>
</dbReference>
<dbReference type="Pfam" id="PF00582">
    <property type="entry name" value="Usp"/>
    <property type="match status" value="1"/>
</dbReference>